<sequence length="129" mass="14278">LITVATHDIAESLAHLIDGYQIMYNQGSSVFKKKGLERCESADLRVAVAHRPQNSSYGVNNDARIKREHVTLKELIGGGQFGNVYRGTLADPVRLVVNYDPRRFIEALQLISIDNPHDSMGAATLFKPS</sequence>
<dbReference type="WBParaSite" id="HPLM_0000288401-mRNA-1">
    <property type="protein sequence ID" value="HPLM_0000288401-mRNA-1"/>
    <property type="gene ID" value="HPLM_0000288401"/>
</dbReference>
<feature type="domain" description="FAK1-like FERM" evidence="1">
    <location>
        <begin position="2"/>
        <end position="30"/>
    </location>
</feature>
<evidence type="ECO:0000259" key="1">
    <source>
        <dbReference type="Pfam" id="PF21477"/>
    </source>
</evidence>
<reference evidence="2" key="1">
    <citation type="submission" date="2017-02" db="UniProtKB">
        <authorList>
            <consortium name="WormBaseParasite"/>
        </authorList>
    </citation>
    <scope>IDENTIFICATION</scope>
</reference>
<accession>A0A0N4W010</accession>
<dbReference type="Gene3D" id="3.30.200.20">
    <property type="entry name" value="Phosphorylase Kinase, domain 1"/>
    <property type="match status" value="1"/>
</dbReference>
<dbReference type="AlphaFoldDB" id="A0A0N4W010"/>
<protein>
    <submittedName>
        <fullName evidence="2">Protein kinase domain-containing protein</fullName>
    </submittedName>
</protein>
<proteinExistence type="predicted"/>
<organism evidence="2">
    <name type="scientific">Haemonchus placei</name>
    <name type="common">Barber's pole worm</name>
    <dbReference type="NCBI Taxonomy" id="6290"/>
    <lineage>
        <taxon>Eukaryota</taxon>
        <taxon>Metazoa</taxon>
        <taxon>Ecdysozoa</taxon>
        <taxon>Nematoda</taxon>
        <taxon>Chromadorea</taxon>
        <taxon>Rhabditida</taxon>
        <taxon>Rhabditina</taxon>
        <taxon>Rhabditomorpha</taxon>
        <taxon>Strongyloidea</taxon>
        <taxon>Trichostrongylidae</taxon>
        <taxon>Haemonchus</taxon>
    </lineage>
</organism>
<dbReference type="InterPro" id="IPR049385">
    <property type="entry name" value="FAK1-like_FERM_C"/>
</dbReference>
<name>A0A0N4W010_HAEPC</name>
<dbReference type="Pfam" id="PF21477">
    <property type="entry name" value="FERM_C_FAK1"/>
    <property type="match status" value="1"/>
</dbReference>
<evidence type="ECO:0000313" key="2">
    <source>
        <dbReference type="WBParaSite" id="HPLM_0000288401-mRNA-1"/>
    </source>
</evidence>